<name>A0A4S2L9G8_OPIFE</name>
<comment type="caution">
    <text evidence="11">The sequence shown here is derived from an EMBL/GenBank/DDBJ whole genome shotgun (WGS) entry which is preliminary data.</text>
</comment>
<dbReference type="GO" id="GO:0031410">
    <property type="term" value="C:cytoplasmic vesicle"/>
    <property type="evidence" value="ECO:0007669"/>
    <property type="project" value="UniProtKB-KW"/>
</dbReference>
<evidence type="ECO:0000313" key="11">
    <source>
        <dbReference type="EMBL" id="TGZ57189.1"/>
    </source>
</evidence>
<dbReference type="FunFam" id="3.10.20.90:FF:000149">
    <property type="entry name" value="microtubule-associated proteins 1A/1B light chain 3C"/>
    <property type="match status" value="1"/>
</dbReference>
<keyword evidence="5" id="KW-0472">Membrane</keyword>
<dbReference type="EMBL" id="SJOL01009489">
    <property type="protein sequence ID" value="TGZ57189.1"/>
    <property type="molecule type" value="Genomic_DNA"/>
</dbReference>
<proteinExistence type="inferred from homology"/>
<evidence type="ECO:0000256" key="8">
    <source>
        <dbReference type="ARBA" id="ARBA00037868"/>
    </source>
</evidence>
<accession>A0A4S2L9G8</accession>
<evidence type="ECO:0000256" key="9">
    <source>
        <dbReference type="PIRSR" id="PIRSR604241-50"/>
    </source>
</evidence>
<feature type="lipid moiety-binding region" description="Phosphatidylserine amidated glycine; alternate" evidence="9">
    <location>
        <position position="116"/>
    </location>
</feature>
<evidence type="ECO:0000256" key="6">
    <source>
        <dbReference type="ARBA" id="ARBA00023288"/>
    </source>
</evidence>
<gene>
    <name evidence="11" type="ORF">CRM22_009974</name>
</gene>
<comment type="similarity">
    <text evidence="2 10">Belongs to the ATG8 family.</text>
</comment>
<sequence>MTLRFKEQNTFDQRHADSTKIKKKYPNRIPVVVERHPHSQIAEIDKHKFLVPDDISVAQFLWIIRKRIQLSEEKALFLFVGSTIPQSSTSIGQLYSDFCDDDGFLYVMYSGENSFGSWA</sequence>
<dbReference type="SUPFAM" id="SSF54236">
    <property type="entry name" value="Ubiquitin-like"/>
    <property type="match status" value="1"/>
</dbReference>
<organism evidence="11 12">
    <name type="scientific">Opisthorchis felineus</name>
    <dbReference type="NCBI Taxonomy" id="147828"/>
    <lineage>
        <taxon>Eukaryota</taxon>
        <taxon>Metazoa</taxon>
        <taxon>Spiralia</taxon>
        <taxon>Lophotrochozoa</taxon>
        <taxon>Platyhelminthes</taxon>
        <taxon>Trematoda</taxon>
        <taxon>Digenea</taxon>
        <taxon>Opisthorchiida</taxon>
        <taxon>Opisthorchiata</taxon>
        <taxon>Opisthorchiidae</taxon>
        <taxon>Opisthorchis</taxon>
    </lineage>
</organism>
<dbReference type="GO" id="GO:0006950">
    <property type="term" value="P:response to stress"/>
    <property type="evidence" value="ECO:0007669"/>
    <property type="project" value="UniProtKB-ARBA"/>
</dbReference>
<dbReference type="GO" id="GO:0005776">
    <property type="term" value="C:autophagosome"/>
    <property type="evidence" value="ECO:0007669"/>
    <property type="project" value="UniProtKB-SubCell"/>
</dbReference>
<reference evidence="11 12" key="1">
    <citation type="journal article" date="2019" name="BMC Genomics">
        <title>New insights from Opisthorchis felineus genome: update on genomics of the epidemiologically important liver flukes.</title>
        <authorList>
            <person name="Ershov N.I."/>
            <person name="Mordvinov V.A."/>
            <person name="Prokhortchouk E.B."/>
            <person name="Pakharukova M.Y."/>
            <person name="Gunbin K.V."/>
            <person name="Ustyantsev K."/>
            <person name="Genaev M.A."/>
            <person name="Blinov A.G."/>
            <person name="Mazur A."/>
            <person name="Boulygina E."/>
            <person name="Tsygankova S."/>
            <person name="Khrameeva E."/>
            <person name="Chekanov N."/>
            <person name="Fan G."/>
            <person name="Xiao A."/>
            <person name="Zhang H."/>
            <person name="Xu X."/>
            <person name="Yang H."/>
            <person name="Solovyev V."/>
            <person name="Lee S.M."/>
            <person name="Liu X."/>
            <person name="Afonnikov D.A."/>
            <person name="Skryabin K.G."/>
        </authorList>
    </citation>
    <scope>NUCLEOTIDE SEQUENCE [LARGE SCALE GENOMIC DNA]</scope>
    <source>
        <strain evidence="11">AK-0245</strain>
        <tissue evidence="11">Whole organism</tissue>
    </source>
</reference>
<evidence type="ECO:0000256" key="3">
    <source>
        <dbReference type="ARBA" id="ARBA00022490"/>
    </source>
</evidence>
<keyword evidence="7" id="KW-0968">Cytoplasmic vesicle</keyword>
<keyword evidence="3" id="KW-0963">Cytoplasm</keyword>
<evidence type="ECO:0000313" key="12">
    <source>
        <dbReference type="Proteomes" id="UP000308267"/>
    </source>
</evidence>
<evidence type="ECO:0000256" key="4">
    <source>
        <dbReference type="ARBA" id="ARBA00023006"/>
    </source>
</evidence>
<evidence type="ECO:0000256" key="1">
    <source>
        <dbReference type="ARBA" id="ARBA00004419"/>
    </source>
</evidence>
<dbReference type="Gene3D" id="3.10.20.90">
    <property type="entry name" value="Phosphatidylinositol 3-kinase Catalytic Subunit, Chain A, domain 1"/>
    <property type="match status" value="1"/>
</dbReference>
<evidence type="ECO:0000256" key="2">
    <source>
        <dbReference type="ARBA" id="ARBA00007293"/>
    </source>
</evidence>
<dbReference type="PANTHER" id="PTHR10969">
    <property type="entry name" value="MICROTUBULE-ASSOCIATED PROTEINS 1A/1B LIGHT CHAIN 3-RELATED"/>
    <property type="match status" value="1"/>
</dbReference>
<dbReference type="GO" id="GO:0012505">
    <property type="term" value="C:endomembrane system"/>
    <property type="evidence" value="ECO:0007669"/>
    <property type="project" value="UniProtKB-SubCell"/>
</dbReference>
<keyword evidence="6 9" id="KW-0449">Lipoprotein</keyword>
<evidence type="ECO:0000256" key="5">
    <source>
        <dbReference type="ARBA" id="ARBA00023136"/>
    </source>
</evidence>
<evidence type="ECO:0000256" key="7">
    <source>
        <dbReference type="ARBA" id="ARBA00023329"/>
    </source>
</evidence>
<comment type="subcellular location">
    <subcellularLocation>
        <location evidence="1">Cytoplasmic vesicle</location>
        <location evidence="1">Autophagosome</location>
    </subcellularLocation>
    <subcellularLocation>
        <location evidence="8">Endomembrane system</location>
        <topology evidence="8">Lipid-anchor</topology>
    </subcellularLocation>
</comment>
<dbReference type="InterPro" id="IPR004241">
    <property type="entry name" value="Atg8-like"/>
</dbReference>
<dbReference type="OrthoDB" id="6738456at2759"/>
<protein>
    <recommendedName>
        <fullName evidence="13">Autophagy-related protein</fullName>
    </recommendedName>
</protein>
<dbReference type="InterPro" id="IPR029071">
    <property type="entry name" value="Ubiquitin-like_domsf"/>
</dbReference>
<dbReference type="Pfam" id="PF02991">
    <property type="entry name" value="ATG8"/>
    <property type="match status" value="1"/>
</dbReference>
<evidence type="ECO:0008006" key="13">
    <source>
        <dbReference type="Google" id="ProtNLM"/>
    </source>
</evidence>
<evidence type="ECO:0000256" key="10">
    <source>
        <dbReference type="RuleBase" id="RU004384"/>
    </source>
</evidence>
<dbReference type="AlphaFoldDB" id="A0A4S2L9G8"/>
<keyword evidence="12" id="KW-1185">Reference proteome</keyword>
<dbReference type="Proteomes" id="UP000308267">
    <property type="component" value="Unassembled WGS sequence"/>
</dbReference>
<dbReference type="GO" id="GO:0016236">
    <property type="term" value="P:macroautophagy"/>
    <property type="evidence" value="ECO:0007669"/>
    <property type="project" value="UniProtKB-ARBA"/>
</dbReference>
<keyword evidence="4 10" id="KW-0072">Autophagy</keyword>
<dbReference type="STRING" id="147828.A0A4S2L9G8"/>